<protein>
    <recommendedName>
        <fullName evidence="3">Uri superfamily endonuclease</fullName>
    </recommendedName>
</protein>
<dbReference type="PANTHER" id="PTHR37460">
    <property type="entry name" value="ENDONUCLEASE III"/>
    <property type="match status" value="1"/>
</dbReference>
<organism evidence="1 2">
    <name type="scientific">Rhodovibrio salinarum</name>
    <dbReference type="NCBI Taxonomy" id="1087"/>
    <lineage>
        <taxon>Bacteria</taxon>
        <taxon>Pseudomonadati</taxon>
        <taxon>Pseudomonadota</taxon>
        <taxon>Alphaproteobacteria</taxon>
        <taxon>Rhodospirillales</taxon>
        <taxon>Rhodovibrionaceae</taxon>
        <taxon>Rhodovibrio</taxon>
    </lineage>
</organism>
<sequence length="105" mass="11247">MPGVYLYFGSANGPGGLRARVARHLRAEKRPRWHVDQLTAVAGGAARALAWPGGSECAWREHVQAAGATVPVPRFGASDCRSCPAHLLRFDDAGLDDPRLFPVDA</sequence>
<reference evidence="1" key="1">
    <citation type="submission" date="2017-08" db="EMBL/GenBank/DDBJ databases">
        <authorList>
            <person name="Imhoff J.F."/>
            <person name="Rahn T."/>
            <person name="Kuenzel S."/>
            <person name="Neulinger S.C."/>
        </authorList>
    </citation>
    <scope>NUCLEOTIDE SEQUENCE</scope>
    <source>
        <strain evidence="1">DSM 9154</strain>
    </source>
</reference>
<name>A0A934QGN4_9PROT</name>
<accession>A0A934QGN4</accession>
<dbReference type="Proteomes" id="UP000778970">
    <property type="component" value="Unassembled WGS sequence"/>
</dbReference>
<dbReference type="InterPro" id="IPR002837">
    <property type="entry name" value="DUF123"/>
</dbReference>
<proteinExistence type="predicted"/>
<evidence type="ECO:0000313" key="2">
    <source>
        <dbReference type="Proteomes" id="UP000778970"/>
    </source>
</evidence>
<comment type="caution">
    <text evidence="1">The sequence shown here is derived from an EMBL/GenBank/DDBJ whole genome shotgun (WGS) entry which is preliminary data.</text>
</comment>
<gene>
    <name evidence="1" type="ORF">CKO21_03560</name>
</gene>
<evidence type="ECO:0008006" key="3">
    <source>
        <dbReference type="Google" id="ProtNLM"/>
    </source>
</evidence>
<reference evidence="1" key="2">
    <citation type="journal article" date="2020" name="Microorganisms">
        <title>Osmotic Adaptation and Compatible Solute Biosynthesis of Phototrophic Bacteria as Revealed from Genome Analyses.</title>
        <authorList>
            <person name="Imhoff J.F."/>
            <person name="Rahn T."/>
            <person name="Kunzel S."/>
            <person name="Keller A."/>
            <person name="Neulinger S.C."/>
        </authorList>
    </citation>
    <scope>NUCLEOTIDE SEQUENCE</scope>
    <source>
        <strain evidence="1">DSM 9154</strain>
    </source>
</reference>
<dbReference type="Pfam" id="PF01986">
    <property type="entry name" value="DUF123"/>
    <property type="match status" value="1"/>
</dbReference>
<dbReference type="CDD" id="cd10441">
    <property type="entry name" value="GIY-YIG_COG1833"/>
    <property type="match status" value="1"/>
</dbReference>
<dbReference type="EMBL" id="NRRE01000013">
    <property type="protein sequence ID" value="MBK1696317.1"/>
    <property type="molecule type" value="Genomic_DNA"/>
</dbReference>
<evidence type="ECO:0000313" key="1">
    <source>
        <dbReference type="EMBL" id="MBK1696317.1"/>
    </source>
</evidence>
<dbReference type="PANTHER" id="PTHR37460:SF1">
    <property type="entry name" value="ENDONUCLEASE III"/>
    <property type="match status" value="1"/>
</dbReference>
<keyword evidence="2" id="KW-1185">Reference proteome</keyword>
<dbReference type="AlphaFoldDB" id="A0A934QGN4"/>